<reference evidence="3 4" key="1">
    <citation type="submission" date="2021-02" db="EMBL/GenBank/DDBJ databases">
        <authorList>
            <person name="Park J.-S."/>
        </authorList>
    </citation>
    <scope>NUCLEOTIDE SEQUENCE [LARGE SCALE GENOMIC DNA]</scope>
    <source>
        <strain evidence="3 4">188UL20-2</strain>
    </source>
</reference>
<evidence type="ECO:0000313" key="4">
    <source>
        <dbReference type="Proteomes" id="UP000809621"/>
    </source>
</evidence>
<feature type="domain" description="YHS" evidence="2">
    <location>
        <begin position="43"/>
        <end position="89"/>
    </location>
</feature>
<dbReference type="Pfam" id="PF04945">
    <property type="entry name" value="YHS"/>
    <property type="match status" value="1"/>
</dbReference>
<sequence length="149" mass="16669">MTQSIQRFLLLLCSVLLSTGVFAKDAISTSWTNDLAVSGYDTVAYHTQQKAVEGGKAYQTQWQGATWQFSSADNLELFLKEPEKYAPQYGGYCAWAVSQGKTASSDPTQFEIVNGKLYLNYNKSIQKKWLADRDALIVKADQNWPAVIK</sequence>
<comment type="caution">
    <text evidence="3">The sequence shown here is derived from an EMBL/GenBank/DDBJ whole genome shotgun (WGS) entry which is preliminary data.</text>
</comment>
<proteinExistence type="predicted"/>
<accession>A0ABS2HKG9</accession>
<evidence type="ECO:0000256" key="1">
    <source>
        <dbReference type="SAM" id="SignalP"/>
    </source>
</evidence>
<dbReference type="RefSeq" id="WP_205158730.1">
    <property type="nucleotide sequence ID" value="NZ_JAFEUM010000004.1"/>
</dbReference>
<keyword evidence="1" id="KW-0732">Signal</keyword>
<gene>
    <name evidence="3" type="ORF">JQC93_12245</name>
</gene>
<evidence type="ECO:0000259" key="2">
    <source>
        <dbReference type="Pfam" id="PF04945"/>
    </source>
</evidence>
<dbReference type="NCBIfam" id="NF041384">
    <property type="entry name" value="YHS_seleno_dom"/>
    <property type="match status" value="1"/>
</dbReference>
<protein>
    <submittedName>
        <fullName evidence="3">YHS domain-containing protein</fullName>
    </submittedName>
</protein>
<dbReference type="EMBL" id="JAFEUM010000004">
    <property type="protein sequence ID" value="MBM7037176.1"/>
    <property type="molecule type" value="Genomic_DNA"/>
</dbReference>
<evidence type="ECO:0000313" key="3">
    <source>
        <dbReference type="EMBL" id="MBM7037176.1"/>
    </source>
</evidence>
<organism evidence="3 4">
    <name type="scientific">Vibrio ulleungensis</name>
    <dbReference type="NCBI Taxonomy" id="2807619"/>
    <lineage>
        <taxon>Bacteria</taxon>
        <taxon>Pseudomonadati</taxon>
        <taxon>Pseudomonadota</taxon>
        <taxon>Gammaproteobacteria</taxon>
        <taxon>Vibrionales</taxon>
        <taxon>Vibrionaceae</taxon>
        <taxon>Vibrio</taxon>
    </lineage>
</organism>
<dbReference type="Proteomes" id="UP000809621">
    <property type="component" value="Unassembled WGS sequence"/>
</dbReference>
<name>A0ABS2HKG9_9VIBR</name>
<feature type="signal peptide" evidence="1">
    <location>
        <begin position="1"/>
        <end position="23"/>
    </location>
</feature>
<keyword evidence="4" id="KW-1185">Reference proteome</keyword>
<feature type="chain" id="PRO_5047250666" evidence="1">
    <location>
        <begin position="24"/>
        <end position="149"/>
    </location>
</feature>
<dbReference type="InterPro" id="IPR007029">
    <property type="entry name" value="YHS_dom"/>
</dbReference>